<dbReference type="AlphaFoldDB" id="A2SDM6"/>
<proteinExistence type="predicted"/>
<dbReference type="KEGG" id="mpt:Mpe_A0703"/>
<evidence type="ECO:0000313" key="3">
    <source>
        <dbReference type="Proteomes" id="UP000000366"/>
    </source>
</evidence>
<accession>A2SDM6</accession>
<organism evidence="2 3">
    <name type="scientific">Methylibium petroleiphilum (strain ATCC BAA-1232 / LMG 22953 / PM1)</name>
    <dbReference type="NCBI Taxonomy" id="420662"/>
    <lineage>
        <taxon>Bacteria</taxon>
        <taxon>Pseudomonadati</taxon>
        <taxon>Pseudomonadota</taxon>
        <taxon>Betaproteobacteria</taxon>
        <taxon>Burkholderiales</taxon>
        <taxon>Sphaerotilaceae</taxon>
        <taxon>Methylibium</taxon>
    </lineage>
</organism>
<dbReference type="RefSeq" id="WP_011828303.1">
    <property type="nucleotide sequence ID" value="NC_008825.1"/>
</dbReference>
<dbReference type="EMBL" id="CP000555">
    <property type="protein sequence ID" value="ABM93665.1"/>
    <property type="molecule type" value="Genomic_DNA"/>
</dbReference>
<gene>
    <name evidence="2" type="ordered locus">Mpe_A0703</name>
</gene>
<protein>
    <recommendedName>
        <fullName evidence="4">Lipoprotein</fullName>
    </recommendedName>
</protein>
<feature type="compositionally biased region" description="Low complexity" evidence="1">
    <location>
        <begin position="28"/>
        <end position="37"/>
    </location>
</feature>
<sequence>MRHRIAALTLVVGLAGCGGGGGGDDPQDAPATDATPLEGGYELASSTGARGEALILEDRTFWGLSGFESGGTLYVDTLTQGTVSRAGATVSATDLRQYDFLNGVVRTTGFSGSMKVSGIVSGTVSPSGAAATNLTLTPVAASDFDYHAAASLGTIVGTWNGDSLDGSSGSVTVGAGGAITASLSGCSITGNAAPHPSGKNLYAVSVTFGPSPCILANATASGIAIIGTAQQLVVALTSADRSAGTVFLGVR</sequence>
<keyword evidence="3" id="KW-1185">Reference proteome</keyword>
<evidence type="ECO:0000256" key="1">
    <source>
        <dbReference type="SAM" id="MobiDB-lite"/>
    </source>
</evidence>
<dbReference type="Proteomes" id="UP000000366">
    <property type="component" value="Chromosome"/>
</dbReference>
<evidence type="ECO:0000313" key="2">
    <source>
        <dbReference type="EMBL" id="ABM93665.1"/>
    </source>
</evidence>
<reference evidence="2 3" key="1">
    <citation type="journal article" date="2007" name="J. Bacteriol.">
        <title>Whole-genome analysis of the methyl tert-butyl ether-degrading beta-proteobacterium Methylibium petroleiphilum PM1.</title>
        <authorList>
            <person name="Kane S.R."/>
            <person name="Chakicherla A.Y."/>
            <person name="Chain P.S.G."/>
            <person name="Schmidt R."/>
            <person name="Shin M.W."/>
            <person name="Legler T.C."/>
            <person name="Scow K.M."/>
            <person name="Larimer F.W."/>
            <person name="Lucas S.M."/>
            <person name="Richardson P.M."/>
            <person name="Hristova K.R."/>
        </authorList>
    </citation>
    <scope>NUCLEOTIDE SEQUENCE [LARGE SCALE GENOMIC DNA]</scope>
    <source>
        <strain evidence="3">ATCC BAA-1232 / LMG 22953 / PM1</strain>
    </source>
</reference>
<dbReference type="HOGENOM" id="CLU_1140885_0_0_4"/>
<dbReference type="PROSITE" id="PS51257">
    <property type="entry name" value="PROKAR_LIPOPROTEIN"/>
    <property type="match status" value="1"/>
</dbReference>
<name>A2SDM6_METPP</name>
<evidence type="ECO:0008006" key="4">
    <source>
        <dbReference type="Google" id="ProtNLM"/>
    </source>
</evidence>
<feature type="region of interest" description="Disordered" evidence="1">
    <location>
        <begin position="19"/>
        <end position="40"/>
    </location>
</feature>